<dbReference type="Pfam" id="PF23571">
    <property type="entry name" value="GH3_M"/>
    <property type="match status" value="1"/>
</dbReference>
<dbReference type="InterPro" id="IPR004993">
    <property type="entry name" value="GH3"/>
</dbReference>
<dbReference type="PANTHER" id="PTHR31901:SF9">
    <property type="entry name" value="GH3 DOMAIN-CONTAINING PROTEIN"/>
    <property type="match status" value="1"/>
</dbReference>
<dbReference type="Proteomes" id="UP000694257">
    <property type="component" value="Chromosome"/>
</dbReference>
<evidence type="ECO:0000259" key="2">
    <source>
        <dbReference type="Pfam" id="PF23571"/>
    </source>
</evidence>
<feature type="domain" description="GH3 middle" evidence="2">
    <location>
        <begin position="354"/>
        <end position="423"/>
    </location>
</feature>
<protein>
    <submittedName>
        <fullName evidence="4">GH3 auxin-responsive promoter family protein</fullName>
    </submittedName>
</protein>
<dbReference type="InterPro" id="IPR055377">
    <property type="entry name" value="GH3_M"/>
</dbReference>
<dbReference type="RefSeq" id="WP_218470277.1">
    <property type="nucleotide sequence ID" value="NZ_BAABJN010000003.1"/>
</dbReference>
<feature type="domain" description="GH3 C-terminal" evidence="3">
    <location>
        <begin position="452"/>
        <end position="550"/>
    </location>
</feature>
<evidence type="ECO:0000313" key="4">
    <source>
        <dbReference type="EMBL" id="QXN89401.1"/>
    </source>
</evidence>
<proteinExistence type="predicted"/>
<evidence type="ECO:0000259" key="3">
    <source>
        <dbReference type="Pfam" id="PF23572"/>
    </source>
</evidence>
<accession>A0ABX8RPP2</accession>
<keyword evidence="5" id="KW-1185">Reference proteome</keyword>
<sequence length="589" mass="64569">MTLLDHRTDSGFSPEHITAYRERVFHERTALRRAFAAADTWPERVLADLLDFNAATEYGKAHGFRGIRTLDDFRKAVPVQDYAAHAPWIERMAAGEHNLLTADDPAVFFTSSGSTGSRKKIPVTPRFVRTTFLPFFYAAWAPLAEHFPEVLGRADAVLNLKHDPLTAPPTTASGRPHVGASQVDFGERFGEPLSAEPGTRAPWSRLPVEVDADDHLHKMYLRLRLAVEADVQCIIGINPAMVAAVPFQLRQWWPRIVREVHDGTVDGRPYTTPNPDRARALERMADWFGTLRPAHVWPRLRVIFCWSTGLASLYLPALREEFGPSVTVLPAPIAASEGPTGVALGRHPRAGSLVVTAAVHEFVPADQDLEPDSRTLAAHDLEPGHDYHVIFSHVGGLYRYAVGDVVRVVDRVDGVPRVEYAGRAGRSNAVGERLRDAEVVRALATALAAGGLTVTNAACRVTDAESTGSLSGTGPAYRFALGTHQRWSDDEIARLAGQLDAALADESRAYRAARADGRLTAPTVRPIDAEAFHRDWQADVAAGVRPTQVKDRLFRQAPEQWQRLTGEQGSNQPASAQVAATNTENRGRP</sequence>
<dbReference type="PANTHER" id="PTHR31901">
    <property type="entry name" value="GH3 DOMAIN-CONTAINING PROTEIN"/>
    <property type="match status" value="1"/>
</dbReference>
<name>A0ABX8RPP2_NOCIO</name>
<dbReference type="EMBL" id="CP078145">
    <property type="protein sequence ID" value="QXN89401.1"/>
    <property type="molecule type" value="Genomic_DNA"/>
</dbReference>
<dbReference type="InterPro" id="IPR055378">
    <property type="entry name" value="GH3_C"/>
</dbReference>
<evidence type="ECO:0000256" key="1">
    <source>
        <dbReference type="SAM" id="MobiDB-lite"/>
    </source>
</evidence>
<gene>
    <name evidence="4" type="ORF">KV110_28295</name>
</gene>
<dbReference type="Pfam" id="PF23572">
    <property type="entry name" value="GH3_C"/>
    <property type="match status" value="1"/>
</dbReference>
<dbReference type="Pfam" id="PF03321">
    <property type="entry name" value="GH3"/>
    <property type="match status" value="1"/>
</dbReference>
<reference evidence="4 5" key="1">
    <citation type="submission" date="2021-07" db="EMBL/GenBank/DDBJ databases">
        <title>Whole Genome Sequence of Nocardia Iowensis.</title>
        <authorList>
            <person name="Lamm A."/>
            <person name="Collins-Fairclough A.M."/>
            <person name="Bunk B."/>
            <person name="Sproer C."/>
        </authorList>
    </citation>
    <scope>NUCLEOTIDE SEQUENCE [LARGE SCALE GENOMIC DNA]</scope>
    <source>
        <strain evidence="4 5">NRRL 5646</strain>
    </source>
</reference>
<feature type="region of interest" description="Disordered" evidence="1">
    <location>
        <begin position="563"/>
        <end position="589"/>
    </location>
</feature>
<evidence type="ECO:0000313" key="5">
    <source>
        <dbReference type="Proteomes" id="UP000694257"/>
    </source>
</evidence>
<organism evidence="4 5">
    <name type="scientific">Nocardia iowensis</name>
    <dbReference type="NCBI Taxonomy" id="204891"/>
    <lineage>
        <taxon>Bacteria</taxon>
        <taxon>Bacillati</taxon>
        <taxon>Actinomycetota</taxon>
        <taxon>Actinomycetes</taxon>
        <taxon>Mycobacteriales</taxon>
        <taxon>Nocardiaceae</taxon>
        <taxon>Nocardia</taxon>
    </lineage>
</organism>